<organism evidence="1">
    <name type="scientific">Lygus hesperus</name>
    <name type="common">Western plant bug</name>
    <dbReference type="NCBI Taxonomy" id="30085"/>
    <lineage>
        <taxon>Eukaryota</taxon>
        <taxon>Metazoa</taxon>
        <taxon>Ecdysozoa</taxon>
        <taxon>Arthropoda</taxon>
        <taxon>Hexapoda</taxon>
        <taxon>Insecta</taxon>
        <taxon>Pterygota</taxon>
        <taxon>Neoptera</taxon>
        <taxon>Paraneoptera</taxon>
        <taxon>Hemiptera</taxon>
        <taxon>Heteroptera</taxon>
        <taxon>Panheteroptera</taxon>
        <taxon>Cimicomorpha</taxon>
        <taxon>Miridae</taxon>
        <taxon>Mirini</taxon>
        <taxon>Lygus</taxon>
    </lineage>
</organism>
<protein>
    <submittedName>
        <fullName evidence="1">Uncharacterized protein</fullName>
    </submittedName>
</protein>
<reference evidence="1" key="1">
    <citation type="journal article" date="2016" name="Gigascience">
        <title>De novo construction of an expanded transcriptome assembly for the western tarnished plant bug, Lygus hesperus.</title>
        <authorList>
            <person name="Tassone E.E."/>
            <person name="Geib S.M."/>
            <person name="Hall B."/>
            <person name="Fabrick J.A."/>
            <person name="Brent C.S."/>
            <person name="Hull J.J."/>
        </authorList>
    </citation>
    <scope>NUCLEOTIDE SEQUENCE</scope>
</reference>
<dbReference type="AlphaFoldDB" id="A0A146LR67"/>
<name>A0A146LR67_LYGHE</name>
<sequence length="113" mass="12856">VVITPKLLNTPPPRAGDETAKLKNAASENMCSRAQQQALRGSPKTWLTTTHVLLHRGHQCRDCEWRRCYPINRSQRALIMIFWKPTSRECGGQQTKEGAFKPLTTTALKKNHF</sequence>
<proteinExistence type="predicted"/>
<dbReference type="EMBL" id="GDHC01009004">
    <property type="protein sequence ID" value="JAQ09625.1"/>
    <property type="molecule type" value="Transcribed_RNA"/>
</dbReference>
<evidence type="ECO:0000313" key="1">
    <source>
        <dbReference type="EMBL" id="JAQ09625.1"/>
    </source>
</evidence>
<accession>A0A146LR67</accession>
<feature type="non-terminal residue" evidence="1">
    <location>
        <position position="1"/>
    </location>
</feature>
<gene>
    <name evidence="1" type="ORF">g.35645</name>
</gene>